<protein>
    <recommendedName>
        <fullName evidence="6">Fork-head domain-containing protein</fullName>
    </recommendedName>
</protein>
<evidence type="ECO:0000313" key="7">
    <source>
        <dbReference type="EMBL" id="CAH0382974.1"/>
    </source>
</evidence>
<feature type="compositionally biased region" description="Polar residues" evidence="5">
    <location>
        <begin position="235"/>
        <end position="246"/>
    </location>
</feature>
<evidence type="ECO:0000256" key="4">
    <source>
        <dbReference type="PROSITE-ProRule" id="PRU00089"/>
    </source>
</evidence>
<dbReference type="Pfam" id="PF00250">
    <property type="entry name" value="Forkhead"/>
    <property type="match status" value="1"/>
</dbReference>
<dbReference type="InterPro" id="IPR036388">
    <property type="entry name" value="WH-like_DNA-bd_sf"/>
</dbReference>
<feature type="compositionally biased region" description="Polar residues" evidence="5">
    <location>
        <begin position="177"/>
        <end position="201"/>
    </location>
</feature>
<keyword evidence="8" id="KW-1185">Reference proteome</keyword>
<evidence type="ECO:0000256" key="2">
    <source>
        <dbReference type="ARBA" id="ARBA00023125"/>
    </source>
</evidence>
<dbReference type="GO" id="GO:0001710">
    <property type="term" value="P:mesodermal cell fate commitment"/>
    <property type="evidence" value="ECO:0007669"/>
    <property type="project" value="UniProtKB-ARBA"/>
</dbReference>
<feature type="compositionally biased region" description="Polar residues" evidence="5">
    <location>
        <begin position="41"/>
        <end position="58"/>
    </location>
</feature>
<dbReference type="PRINTS" id="PR00053">
    <property type="entry name" value="FORKHEAD"/>
</dbReference>
<dbReference type="AlphaFoldDB" id="A0A9N9ZZH3"/>
<dbReference type="SUPFAM" id="SSF46785">
    <property type="entry name" value="Winged helix' DNA-binding domain"/>
    <property type="match status" value="1"/>
</dbReference>
<dbReference type="FunFam" id="1.10.10.10:FF:000071">
    <property type="entry name" value="Forkhead box F1"/>
    <property type="match status" value="1"/>
</dbReference>
<dbReference type="SMART" id="SM00339">
    <property type="entry name" value="FH"/>
    <property type="match status" value="1"/>
</dbReference>
<dbReference type="InterPro" id="IPR051770">
    <property type="entry name" value="Forkhead_box_regulator"/>
</dbReference>
<dbReference type="PANTHER" id="PTHR46262">
    <property type="entry name" value="FORKHEAD BOX PROTEIN BINIOU"/>
    <property type="match status" value="1"/>
</dbReference>
<dbReference type="InterPro" id="IPR001766">
    <property type="entry name" value="Fork_head_dom"/>
</dbReference>
<dbReference type="KEGG" id="btab:109044733"/>
<dbReference type="GO" id="GO:0000978">
    <property type="term" value="F:RNA polymerase II cis-regulatory region sequence-specific DNA binding"/>
    <property type="evidence" value="ECO:0007669"/>
    <property type="project" value="TreeGrafter"/>
</dbReference>
<organism evidence="7 8">
    <name type="scientific">Bemisia tabaci</name>
    <name type="common">Sweetpotato whitefly</name>
    <name type="synonym">Aleurodes tabaci</name>
    <dbReference type="NCBI Taxonomy" id="7038"/>
    <lineage>
        <taxon>Eukaryota</taxon>
        <taxon>Metazoa</taxon>
        <taxon>Ecdysozoa</taxon>
        <taxon>Arthropoda</taxon>
        <taxon>Hexapoda</taxon>
        <taxon>Insecta</taxon>
        <taxon>Pterygota</taxon>
        <taxon>Neoptera</taxon>
        <taxon>Paraneoptera</taxon>
        <taxon>Hemiptera</taxon>
        <taxon>Sternorrhyncha</taxon>
        <taxon>Aleyrodoidea</taxon>
        <taxon>Aleyrodidae</taxon>
        <taxon>Aleyrodinae</taxon>
        <taxon>Bemisia</taxon>
    </lineage>
</organism>
<dbReference type="Proteomes" id="UP001152759">
    <property type="component" value="Chromosome 10"/>
</dbReference>
<feature type="compositionally biased region" description="Polar residues" evidence="5">
    <location>
        <begin position="136"/>
        <end position="148"/>
    </location>
</feature>
<reference evidence="7" key="1">
    <citation type="submission" date="2021-12" db="EMBL/GenBank/DDBJ databases">
        <authorList>
            <person name="King R."/>
        </authorList>
    </citation>
    <scope>NUCLEOTIDE SEQUENCE</scope>
</reference>
<dbReference type="GO" id="GO:0005634">
    <property type="term" value="C:nucleus"/>
    <property type="evidence" value="ECO:0007669"/>
    <property type="project" value="UniProtKB-SubCell"/>
</dbReference>
<dbReference type="PROSITE" id="PS00657">
    <property type="entry name" value="FORK_HEAD_1"/>
    <property type="match status" value="1"/>
</dbReference>
<evidence type="ECO:0000256" key="1">
    <source>
        <dbReference type="ARBA" id="ARBA00004123"/>
    </source>
</evidence>
<keyword evidence="3 4" id="KW-0539">Nucleus</keyword>
<evidence type="ECO:0000259" key="6">
    <source>
        <dbReference type="PROSITE" id="PS50039"/>
    </source>
</evidence>
<dbReference type="Gene3D" id="1.10.10.10">
    <property type="entry name" value="Winged helix-like DNA-binding domain superfamily/Winged helix DNA-binding domain"/>
    <property type="match status" value="1"/>
</dbReference>
<dbReference type="InterPro" id="IPR030456">
    <property type="entry name" value="TF_fork_head_CS_2"/>
</dbReference>
<dbReference type="PANTHER" id="PTHR46262:SF2">
    <property type="entry name" value="FORKHEAD BOX PROTEIN BINIOU"/>
    <property type="match status" value="1"/>
</dbReference>
<sequence length="546" mass="60046">MTPSMIKAEAPATTVLHENINILHHHSHHVYLHPRIPTPTENLHSRLSTSDALHSRLSTPDALHSRLSTPDALHSRLPTSDALHSRLPTPDALHSRLSTPDALHSRLPTPDALHSRLSTSDALHSRLPTPDALHSRLSTSDALHSRLSTPDALHSRLPTPDALHSRLSTPDGLHPRVSSSDALHSRLPTPTDSLHQRTLTSAEVLHHQRLPTPTEATSTVPSDCAPASGAKGSKATGTKPKSNQGVRRQEKPPYSYIALIVMAIRNSPMKKLTLSEIYTSLQQEHEFFRGSYQGWKNSVRHNLSLNECFIKLPKGIGRPGKGHYWTVSPASESMFEDGSYRRRPRGYKKKCQPFQHQLPHSHSHAHPSVFMAPNVGAANVNSMLQTVNQYEQMQGYQVQNDYSSAPSCVSPSFNTYHYAGLSGNLEYGAPSGGHHPHAPVPTPVSAAGGAPFERDPVSWMCAFQNEPFLKPSFNSVPMSVPLPVPVDGGASNEYFHQYSLPHSNIDGLRSYQTERKPVVASSQAPVNFLPNESSQAVYYNDCLKYS</sequence>
<dbReference type="PROSITE" id="PS00658">
    <property type="entry name" value="FORK_HEAD_2"/>
    <property type="match status" value="1"/>
</dbReference>
<proteinExistence type="predicted"/>
<name>A0A9N9ZZH3_BEMTA</name>
<feature type="DNA-binding region" description="Fork-head" evidence="4">
    <location>
        <begin position="251"/>
        <end position="345"/>
    </location>
</feature>
<dbReference type="PROSITE" id="PS50039">
    <property type="entry name" value="FORK_HEAD_3"/>
    <property type="match status" value="1"/>
</dbReference>
<comment type="subcellular location">
    <subcellularLocation>
        <location evidence="1 4">Nucleus</location>
    </subcellularLocation>
</comment>
<dbReference type="GO" id="GO:0009887">
    <property type="term" value="P:animal organ morphogenesis"/>
    <property type="evidence" value="ECO:0007669"/>
    <property type="project" value="TreeGrafter"/>
</dbReference>
<dbReference type="InterPro" id="IPR036390">
    <property type="entry name" value="WH_DNA-bd_sf"/>
</dbReference>
<keyword evidence="2 4" id="KW-0238">DNA-binding</keyword>
<feature type="region of interest" description="Disordered" evidence="5">
    <location>
        <begin position="41"/>
        <end position="250"/>
    </location>
</feature>
<feature type="domain" description="Fork-head" evidence="6">
    <location>
        <begin position="251"/>
        <end position="345"/>
    </location>
</feature>
<evidence type="ECO:0000256" key="3">
    <source>
        <dbReference type="ARBA" id="ARBA00023242"/>
    </source>
</evidence>
<dbReference type="InterPro" id="IPR018122">
    <property type="entry name" value="TF_fork_head_CS_1"/>
</dbReference>
<accession>A0A9N9ZZH3</accession>
<evidence type="ECO:0000256" key="5">
    <source>
        <dbReference type="SAM" id="MobiDB-lite"/>
    </source>
</evidence>
<gene>
    <name evidence="7" type="ORF">BEMITA_LOCUS2463</name>
</gene>
<evidence type="ECO:0000313" key="8">
    <source>
        <dbReference type="Proteomes" id="UP001152759"/>
    </source>
</evidence>
<dbReference type="EMBL" id="OU963871">
    <property type="protein sequence ID" value="CAH0382974.1"/>
    <property type="molecule type" value="Genomic_DNA"/>
</dbReference>
<dbReference type="GO" id="GO:0000981">
    <property type="term" value="F:DNA-binding transcription factor activity, RNA polymerase II-specific"/>
    <property type="evidence" value="ECO:0007669"/>
    <property type="project" value="TreeGrafter"/>
</dbReference>